<comment type="caution">
    <text evidence="2">The sequence shown here is derived from an EMBL/GenBank/DDBJ whole genome shotgun (WGS) entry which is preliminary data.</text>
</comment>
<name>A0A8X7C1T0_9ARAC</name>
<feature type="compositionally biased region" description="Basic and acidic residues" evidence="1">
    <location>
        <begin position="214"/>
        <end position="223"/>
    </location>
</feature>
<protein>
    <submittedName>
        <fullName evidence="2">DDE_Tnp_1_7 domain-containing protein</fullName>
    </submittedName>
</protein>
<reference evidence="2" key="1">
    <citation type="submission" date="2020-08" db="EMBL/GenBank/DDBJ databases">
        <title>Multicomponent nature underlies the extraordinary mechanical properties of spider dragline silk.</title>
        <authorList>
            <person name="Kono N."/>
            <person name="Nakamura H."/>
            <person name="Mori M."/>
            <person name="Yoshida Y."/>
            <person name="Ohtoshi R."/>
            <person name="Malay A.D."/>
            <person name="Moran D.A.P."/>
            <person name="Tomita M."/>
            <person name="Numata K."/>
            <person name="Arakawa K."/>
        </authorList>
    </citation>
    <scope>NUCLEOTIDE SEQUENCE</scope>
</reference>
<sequence>MLEMAYVNSYVAYKELRENIFSLEYRCCVTKGLFTKLKAQPKRERRPKSNNNEQIFCVKKKRKGNLSVSDSIRLENSGCHWPTFVSNRRRGPERKCSKGPIRQGDKRRLPSSANSSRKRFRQAEVSIQERDIGQYNLRPRIKKAAESRPSRGEMQDQWGPVRSRGKRFQEPRPYSKKNPNYKQQTRCQSRLEKEQELRSRQSSRQCPRRGRGSRRQERQEMRGKSTSRKTASLEVLVGDVSDKKKY</sequence>
<keyword evidence="3" id="KW-1185">Reference proteome</keyword>
<dbReference type="EMBL" id="BMAV01008525">
    <property type="protein sequence ID" value="GFY52185.1"/>
    <property type="molecule type" value="Genomic_DNA"/>
</dbReference>
<feature type="region of interest" description="Disordered" evidence="1">
    <location>
        <begin position="83"/>
        <end position="246"/>
    </location>
</feature>
<dbReference type="Proteomes" id="UP000886998">
    <property type="component" value="Unassembled WGS sequence"/>
</dbReference>
<dbReference type="AlphaFoldDB" id="A0A8X7C1T0"/>
<feature type="compositionally biased region" description="Basic and acidic residues" evidence="1">
    <location>
        <begin position="189"/>
        <end position="199"/>
    </location>
</feature>
<organism evidence="2 3">
    <name type="scientific">Trichonephila inaurata madagascariensis</name>
    <dbReference type="NCBI Taxonomy" id="2747483"/>
    <lineage>
        <taxon>Eukaryota</taxon>
        <taxon>Metazoa</taxon>
        <taxon>Ecdysozoa</taxon>
        <taxon>Arthropoda</taxon>
        <taxon>Chelicerata</taxon>
        <taxon>Arachnida</taxon>
        <taxon>Araneae</taxon>
        <taxon>Araneomorphae</taxon>
        <taxon>Entelegynae</taxon>
        <taxon>Araneoidea</taxon>
        <taxon>Nephilidae</taxon>
        <taxon>Trichonephila</taxon>
        <taxon>Trichonephila inaurata</taxon>
    </lineage>
</organism>
<evidence type="ECO:0000313" key="2">
    <source>
        <dbReference type="EMBL" id="GFY52185.1"/>
    </source>
</evidence>
<feature type="compositionally biased region" description="Basic and acidic residues" evidence="1">
    <location>
        <begin position="143"/>
        <end position="154"/>
    </location>
</feature>
<gene>
    <name evidence="2" type="primary">AVEN_142046_1</name>
    <name evidence="2" type="ORF">TNIN_419811</name>
</gene>
<accession>A0A8X7C1T0</accession>
<dbReference type="OrthoDB" id="118105at2759"/>
<feature type="compositionally biased region" description="Polar residues" evidence="1">
    <location>
        <begin position="177"/>
        <end position="188"/>
    </location>
</feature>
<evidence type="ECO:0000313" key="3">
    <source>
        <dbReference type="Proteomes" id="UP000886998"/>
    </source>
</evidence>
<evidence type="ECO:0000256" key="1">
    <source>
        <dbReference type="SAM" id="MobiDB-lite"/>
    </source>
</evidence>
<proteinExistence type="predicted"/>